<proteinExistence type="predicted"/>
<dbReference type="RefSeq" id="WP_012778697.1">
    <property type="nucleotide sequence ID" value="NC_020549.1"/>
</dbReference>
<protein>
    <recommendedName>
        <fullName evidence="3">DUF721 domain-containing protein</fullName>
    </recommendedName>
</protein>
<gene>
    <name evidence="1" type="ORF">WSI_01725</name>
</gene>
<dbReference type="GeneID" id="93076719"/>
<organism evidence="1 2">
    <name type="scientific">Candidatus Liberibacter asiaticus str. gxpsy</name>
    <dbReference type="NCBI Taxonomy" id="1174529"/>
    <lineage>
        <taxon>Bacteria</taxon>
        <taxon>Pseudomonadati</taxon>
        <taxon>Pseudomonadota</taxon>
        <taxon>Alphaproteobacteria</taxon>
        <taxon>Hyphomicrobiales</taxon>
        <taxon>Rhizobiaceae</taxon>
        <taxon>Liberibacter</taxon>
    </lineage>
</organism>
<sequence length="161" mass="18196">MIHFSQVIDDLLDPFLRRRAGISMSLVSAWSEIVGSNIARCCRPEKIIWPNRTSIERQDISSDVSGTLIIACEGSHALFLMHDQSKIIRNVNIFFGFCAIKRIRFLQRSMSIVNQAPSVSIPALEKDDCEKIDKMTEGIKDEQLKRALIRFGHAVVGCSYL</sequence>
<evidence type="ECO:0008006" key="3">
    <source>
        <dbReference type="Google" id="ProtNLM"/>
    </source>
</evidence>
<dbReference type="PIRSF" id="PIRSF032064">
    <property type="entry name" value="UCP032064"/>
    <property type="match status" value="1"/>
</dbReference>
<evidence type="ECO:0000313" key="1">
    <source>
        <dbReference type="EMBL" id="AGH16715.1"/>
    </source>
</evidence>
<dbReference type="Proteomes" id="UP000011820">
    <property type="component" value="Chromosome"/>
</dbReference>
<dbReference type="Pfam" id="PF05258">
    <property type="entry name" value="DciA"/>
    <property type="match status" value="1"/>
</dbReference>
<dbReference type="InterPro" id="IPR010593">
    <property type="entry name" value="DUF1159"/>
</dbReference>
<dbReference type="EMBL" id="CP004005">
    <property type="protein sequence ID" value="AGH16715.1"/>
    <property type="molecule type" value="Genomic_DNA"/>
</dbReference>
<reference evidence="1 2" key="1">
    <citation type="journal article" date="2013" name="Genome Announc.">
        <title>Complete Genome Sequence of a Chinese Strain of 'Candidatus Liberibacter asiaticus'.</title>
        <authorList>
            <person name="Lin H."/>
            <person name="Han C.S."/>
            <person name="Liu B."/>
            <person name="Lou B."/>
            <person name="Bai X."/>
            <person name="Deng C."/>
            <person name="Civerolo E.L."/>
            <person name="Gupta G."/>
        </authorList>
    </citation>
    <scope>NUCLEOTIDE SEQUENCE [LARGE SCALE GENOMIC DNA]</scope>
    <source>
        <strain evidence="2">gxpsy</strain>
    </source>
</reference>
<evidence type="ECO:0000313" key="2">
    <source>
        <dbReference type="Proteomes" id="UP000011820"/>
    </source>
</evidence>
<keyword evidence="2" id="KW-1185">Reference proteome</keyword>
<accession>A0ABM5NE64</accession>
<name>A0ABM5NE64_LIBAS</name>
<dbReference type="InterPro" id="IPR007922">
    <property type="entry name" value="DciA-like"/>
</dbReference>